<evidence type="ECO:0000313" key="1">
    <source>
        <dbReference type="EMBL" id="KAJ7552142.1"/>
    </source>
</evidence>
<gene>
    <name evidence="1" type="ORF">O6H91_06G043900</name>
</gene>
<evidence type="ECO:0000313" key="2">
    <source>
        <dbReference type="Proteomes" id="UP001162992"/>
    </source>
</evidence>
<reference evidence="2" key="1">
    <citation type="journal article" date="2024" name="Proc. Natl. Acad. Sci. U.S.A.">
        <title>Extraordinary preservation of gene collinearity over three hundred million years revealed in homosporous lycophytes.</title>
        <authorList>
            <person name="Li C."/>
            <person name="Wickell D."/>
            <person name="Kuo L.Y."/>
            <person name="Chen X."/>
            <person name="Nie B."/>
            <person name="Liao X."/>
            <person name="Peng D."/>
            <person name="Ji J."/>
            <person name="Jenkins J."/>
            <person name="Williams M."/>
            <person name="Shu S."/>
            <person name="Plott C."/>
            <person name="Barry K."/>
            <person name="Rajasekar S."/>
            <person name="Grimwood J."/>
            <person name="Han X."/>
            <person name="Sun S."/>
            <person name="Hou Z."/>
            <person name="He W."/>
            <person name="Dai G."/>
            <person name="Sun C."/>
            <person name="Schmutz J."/>
            <person name="Leebens-Mack J.H."/>
            <person name="Li F.W."/>
            <person name="Wang L."/>
        </authorList>
    </citation>
    <scope>NUCLEOTIDE SEQUENCE [LARGE SCALE GENOMIC DNA]</scope>
    <source>
        <strain evidence="2">cv. PW_Plant_1</strain>
    </source>
</reference>
<sequence length="1779" mass="196301">MGALLRRLWQVSKRGALVVVLVASLPVLLPASAALGLLAAMVALPLGLMTILILFMRRLLKQGSLEDVDPPGSEDLRLAAALRPAVATVSEGWGQWRPGSCEIAAVVESEPLDLTPEPVRDYPSREEVKTQKAVNLVGDLSRGSEAAAFDSAEDKSSLSDSDEIETVTDDQFVSSQDEEVDQIAAYRENNESAAHIGSSGGECMEIAPREAASRITLKAEELDNSAIVDSSRPKESRVDERNENHQHVDLRDGGSEGVSEAGILEAREMPSDFKATDQPADGSRSSTPPSFLEAEAVPDVPITSTDRFPALFTNDAYDQRSVRSSTTPELHTQSSAGAIIFEESVPQIEHCVEEAKTGESFQNQLAYSGRNEENCVEENFQNEIAESGHEESHLEEPISTELCLYDESAVNSADTPPDDYDQIIKPPSSVCDDHLASEALNAHKMGTSADAQLQGMDIPDPEAVDVETIVGSTILPSKLRGSTPLNPLSSQPTWDDTVLPTEKHFDKRSLSIQNSSHQSRLEEEVEQRAADGEERMAEVNCEALNEASSADAGCIVVPLKRDTHSPRELGDQNEKDERQKLHHQAKVINSALDVWTPENGSEKVSLREQPKEEKEQKQTDLEHGAKVEGTALIVTQTPEIVITPFSLKPKEQQLVGHEHAKMSNTPSEITRTIENVSPFLSSDNGLEKVSLREEPKEEEKQNPTYLEHGAKVDGTDLDVTQTPEIVITPSSPKPKEQQLQEQHVGHEHATMSNKPSNITHVNHLLPSDDGLEKVSLREEPKEEEEQNLTDLEHGAKVEGTALNVTQTPEVVITPTPSSPNPKEQQLQEQHVGDEHSTMSNTPPEITRTIENLSPLLLSDEGWEKVSLREEPKEEEEQNPTDLEHGAKVEGTALNVTQKPEIVITPFSPKTKDQQLHEQDVGHEHATMSNTPPEITRTIENVSPLLSSDDGLEKVSLREEEEQNPTDFEHGAKVEGTALNVTQTSEIVITPSSPKPKEQQLQEQHVGHEHAKVSSTRSEITRTIENWSPLLLSDEGLEKVSLREEQKEEEEHNRTDLENGSKVEGTTLNVTQTPEIVITPSLPKPKEQQLHEQDVGHEHATLNNTSSEITRTIENVSPLLSSNDGLEKVSLREEPKEEEEQNPTDFEHGAKVEGTALNVTQTPEIVITPSSPKPKEQQLQEQHVGHEHANMSSTPSEIAKTIENLGPLLLSDEGLEKFSLREEPKEEEEQNPADLEHGAMVEGTALNVAQTPEIVSTPISPMPKEQQLHDQDVGHAHATLNNTPPKITRTIENVSPLLSSNDGLEKVSLREEQKEEEEQNPTDFDRGAKVEGTALNVTQTLESFITPSSPNPKEQQLQEQHVSHENANTSSTSFEIAKTIENLSPLLLSDEGLEKVSLREEPKEEEEQNPADLEHGAKVEGTALNVTQTPEIVSTPSSPMPKEQQLHEQDVGHEHATMSNTPSEITRAIENVSPLLSSDDGLEKVSLREEPKEEEEQNPADLEHGAMVEGTALNVAQTPEIVSTPISPMPKKQQLHEQDVGHEHAKVSSTPSEITRTIENVSPLLSPEAENEQIHDQNCVELNKVASDLTKMMQEGMPLTSPKIRKEEDLFYHAKLSETASAVAETFQNSMPCRPPIPPEQEQEHTVHELPKLDHPILTEAFSANQKFMLSPSPNNPKSEEKQDKVEQDVGYKQWEEDLYDYTMKVSKRKRTEELQNEITAIKKILIGDHRLSHGSLMMELKNLYNLVGIQFPHSGDILGGDVEQIACAMQPLKDVVGIK</sequence>
<dbReference type="Proteomes" id="UP001162992">
    <property type="component" value="Chromosome 6"/>
</dbReference>
<dbReference type="EMBL" id="CM055097">
    <property type="protein sequence ID" value="KAJ7552142.1"/>
    <property type="molecule type" value="Genomic_DNA"/>
</dbReference>
<name>A0ACC2DDC8_DIPCM</name>
<comment type="caution">
    <text evidence="1">The sequence shown here is derived from an EMBL/GenBank/DDBJ whole genome shotgun (WGS) entry which is preliminary data.</text>
</comment>
<proteinExistence type="predicted"/>
<organism evidence="1 2">
    <name type="scientific">Diphasiastrum complanatum</name>
    <name type="common">Issler's clubmoss</name>
    <name type="synonym">Lycopodium complanatum</name>
    <dbReference type="NCBI Taxonomy" id="34168"/>
    <lineage>
        <taxon>Eukaryota</taxon>
        <taxon>Viridiplantae</taxon>
        <taxon>Streptophyta</taxon>
        <taxon>Embryophyta</taxon>
        <taxon>Tracheophyta</taxon>
        <taxon>Lycopodiopsida</taxon>
        <taxon>Lycopodiales</taxon>
        <taxon>Lycopodiaceae</taxon>
        <taxon>Lycopodioideae</taxon>
        <taxon>Diphasiastrum</taxon>
    </lineage>
</organism>
<accession>A0ACC2DDC8</accession>
<protein>
    <submittedName>
        <fullName evidence="1">Uncharacterized protein</fullName>
    </submittedName>
</protein>
<keyword evidence="2" id="KW-1185">Reference proteome</keyword>